<evidence type="ECO:0000256" key="3">
    <source>
        <dbReference type="SAM" id="MobiDB-lite"/>
    </source>
</evidence>
<keyword evidence="1" id="KW-0732">Signal</keyword>
<dbReference type="PANTHER" id="PTHR43037:SF5">
    <property type="entry name" value="FERULOYL ESTERASE"/>
    <property type="match status" value="1"/>
</dbReference>
<keyword evidence="2" id="KW-0378">Hydrolase</keyword>
<evidence type="ECO:0000313" key="6">
    <source>
        <dbReference type="Proteomes" id="UP000004508"/>
    </source>
</evidence>
<dbReference type="GO" id="GO:0016787">
    <property type="term" value="F:hydrolase activity"/>
    <property type="evidence" value="ECO:0007669"/>
    <property type="project" value="UniProtKB-KW"/>
</dbReference>
<dbReference type="SUPFAM" id="SSF53474">
    <property type="entry name" value="alpha/beta-Hydrolases"/>
    <property type="match status" value="1"/>
</dbReference>
<reference evidence="5 6" key="1">
    <citation type="journal article" date="2011" name="Stand. Genomic Sci.">
        <title>Non-contiguous finished genome sequence and contextual data of the filamentous soil bacterium Ktedonobacter racemifer type strain (SOSP1-21).</title>
        <authorList>
            <person name="Chang Y.J."/>
            <person name="Land M."/>
            <person name="Hauser L."/>
            <person name="Chertkov O."/>
            <person name="Del Rio T.G."/>
            <person name="Nolan M."/>
            <person name="Copeland A."/>
            <person name="Tice H."/>
            <person name="Cheng J.F."/>
            <person name="Lucas S."/>
            <person name="Han C."/>
            <person name="Goodwin L."/>
            <person name="Pitluck S."/>
            <person name="Ivanova N."/>
            <person name="Ovchinikova G."/>
            <person name="Pati A."/>
            <person name="Chen A."/>
            <person name="Palaniappan K."/>
            <person name="Mavromatis K."/>
            <person name="Liolios K."/>
            <person name="Brettin T."/>
            <person name="Fiebig A."/>
            <person name="Rohde M."/>
            <person name="Abt B."/>
            <person name="Goker M."/>
            <person name="Detter J.C."/>
            <person name="Woyke T."/>
            <person name="Bristow J."/>
            <person name="Eisen J.A."/>
            <person name="Markowitz V."/>
            <person name="Hugenholtz P."/>
            <person name="Kyrpides N.C."/>
            <person name="Klenk H.P."/>
            <person name="Lapidus A."/>
        </authorList>
    </citation>
    <scope>NUCLEOTIDE SEQUENCE [LARGE SCALE GENOMIC DNA]</scope>
    <source>
        <strain evidence="6">DSM 44963</strain>
    </source>
</reference>
<evidence type="ECO:0000256" key="1">
    <source>
        <dbReference type="ARBA" id="ARBA00022729"/>
    </source>
</evidence>
<dbReference type="AlphaFoldDB" id="D6TXT0"/>
<dbReference type="eggNOG" id="COG0400">
    <property type="taxonomic scope" value="Bacteria"/>
</dbReference>
<name>D6TXT0_KTERA</name>
<sequence>MSSINNTNSEAMRERLTARPATPTNEKSAVSGLHPLRLKDTPSVLLYVPSNYRTTSPPPLVIMLHGAGGNARDGLTSFIPVADTAGFMLLAPSSRSRTWNAIMNTYNEDVRSIDKALTHIFTNYAIDPSHLAIGGFSDGASYALSLGLANGDLFTHIVAFSPGRLPQSSRHGKPLIYISHGTQDNILPIDLCSRRIVRQLQHDHYDVSYQEFDGPHTIPVEIAREAWAWFSASN</sequence>
<dbReference type="InterPro" id="IPR003140">
    <property type="entry name" value="PLipase/COase/thioEstase"/>
</dbReference>
<comment type="caution">
    <text evidence="5">The sequence shown here is derived from an EMBL/GenBank/DDBJ whole genome shotgun (WGS) entry which is preliminary data.</text>
</comment>
<dbReference type="EMBL" id="ADVG01000003">
    <property type="protein sequence ID" value="EFH83127.1"/>
    <property type="molecule type" value="Genomic_DNA"/>
</dbReference>
<keyword evidence="6" id="KW-1185">Reference proteome</keyword>
<dbReference type="STRING" id="485913.Krac_4060"/>
<dbReference type="Proteomes" id="UP000004508">
    <property type="component" value="Unassembled WGS sequence"/>
</dbReference>
<feature type="domain" description="Phospholipase/carboxylesterase/thioesterase" evidence="4">
    <location>
        <begin position="110"/>
        <end position="194"/>
    </location>
</feature>
<dbReference type="PANTHER" id="PTHR43037">
    <property type="entry name" value="UNNAMED PRODUCT-RELATED"/>
    <property type="match status" value="1"/>
</dbReference>
<protein>
    <submittedName>
        <fullName evidence="5">Phospholipase/Carboxylesterase</fullName>
    </submittedName>
</protein>
<dbReference type="InParanoid" id="D6TXT0"/>
<dbReference type="InterPro" id="IPR050955">
    <property type="entry name" value="Plant_Biomass_Hydrol_Est"/>
</dbReference>
<dbReference type="Gene3D" id="3.40.50.1820">
    <property type="entry name" value="alpha/beta hydrolase"/>
    <property type="match status" value="1"/>
</dbReference>
<dbReference type="Pfam" id="PF02230">
    <property type="entry name" value="Abhydrolase_2"/>
    <property type="match status" value="1"/>
</dbReference>
<dbReference type="InterPro" id="IPR029058">
    <property type="entry name" value="AB_hydrolase_fold"/>
</dbReference>
<proteinExistence type="predicted"/>
<dbReference type="OrthoDB" id="9801763at2"/>
<gene>
    <name evidence="5" type="ORF">Krac_4060</name>
</gene>
<evidence type="ECO:0000256" key="2">
    <source>
        <dbReference type="ARBA" id="ARBA00022801"/>
    </source>
</evidence>
<feature type="compositionally biased region" description="Polar residues" evidence="3">
    <location>
        <begin position="1"/>
        <end position="10"/>
    </location>
</feature>
<feature type="region of interest" description="Disordered" evidence="3">
    <location>
        <begin position="1"/>
        <end position="34"/>
    </location>
</feature>
<evidence type="ECO:0000259" key="4">
    <source>
        <dbReference type="Pfam" id="PF02230"/>
    </source>
</evidence>
<organism evidence="5 6">
    <name type="scientific">Ktedonobacter racemifer DSM 44963</name>
    <dbReference type="NCBI Taxonomy" id="485913"/>
    <lineage>
        <taxon>Bacteria</taxon>
        <taxon>Bacillati</taxon>
        <taxon>Chloroflexota</taxon>
        <taxon>Ktedonobacteria</taxon>
        <taxon>Ktedonobacterales</taxon>
        <taxon>Ktedonobacteraceae</taxon>
        <taxon>Ktedonobacter</taxon>
    </lineage>
</organism>
<accession>D6TXT0</accession>
<evidence type="ECO:0000313" key="5">
    <source>
        <dbReference type="EMBL" id="EFH83127.1"/>
    </source>
</evidence>